<dbReference type="InterPro" id="IPR028349">
    <property type="entry name" value="PafC-like"/>
</dbReference>
<protein>
    <submittedName>
        <fullName evidence="4">WYL domain-containing protein</fullName>
    </submittedName>
</protein>
<organism evidence="4 5">
    <name type="scientific">Cellulomonas denverensis</name>
    <dbReference type="NCBI Taxonomy" id="264297"/>
    <lineage>
        <taxon>Bacteria</taxon>
        <taxon>Bacillati</taxon>
        <taxon>Actinomycetota</taxon>
        <taxon>Actinomycetes</taxon>
        <taxon>Micrococcales</taxon>
        <taxon>Cellulomonadaceae</taxon>
        <taxon>Cellulomonas</taxon>
    </lineage>
</organism>
<accession>A0A7X6KTE1</accession>
<dbReference type="InterPro" id="IPR057727">
    <property type="entry name" value="WCX_dom"/>
</dbReference>
<dbReference type="InterPro" id="IPR036390">
    <property type="entry name" value="WH_DNA-bd_sf"/>
</dbReference>
<dbReference type="InterPro" id="IPR051534">
    <property type="entry name" value="CBASS_pafABC_assoc_protein"/>
</dbReference>
<name>A0A7X6KTE1_9CELL</name>
<dbReference type="Pfam" id="PF25583">
    <property type="entry name" value="WCX"/>
    <property type="match status" value="1"/>
</dbReference>
<dbReference type="Pfam" id="PF08279">
    <property type="entry name" value="HTH_11"/>
    <property type="match status" value="1"/>
</dbReference>
<dbReference type="InterPro" id="IPR036388">
    <property type="entry name" value="WH-like_DNA-bd_sf"/>
</dbReference>
<dbReference type="Gene3D" id="1.10.10.10">
    <property type="entry name" value="Winged helix-like DNA-binding domain superfamily/Winged helix DNA-binding domain"/>
    <property type="match status" value="1"/>
</dbReference>
<dbReference type="PROSITE" id="PS51000">
    <property type="entry name" value="HTH_DEOR_2"/>
    <property type="match status" value="1"/>
</dbReference>
<dbReference type="PANTHER" id="PTHR34580:SF1">
    <property type="entry name" value="PROTEIN PAFC"/>
    <property type="match status" value="1"/>
</dbReference>
<evidence type="ECO:0000256" key="2">
    <source>
        <dbReference type="ARBA" id="ARBA00023163"/>
    </source>
</evidence>
<evidence type="ECO:0000313" key="5">
    <source>
        <dbReference type="Proteomes" id="UP000581206"/>
    </source>
</evidence>
<dbReference type="AlphaFoldDB" id="A0A7X6KTE1"/>
<keyword evidence="2" id="KW-0804">Transcription</keyword>
<proteinExistence type="predicted"/>
<comment type="caution">
    <text evidence="4">The sequence shown here is derived from an EMBL/GenBank/DDBJ whole genome shotgun (WGS) entry which is preliminary data.</text>
</comment>
<evidence type="ECO:0000313" key="4">
    <source>
        <dbReference type="EMBL" id="NKY21619.1"/>
    </source>
</evidence>
<dbReference type="InterPro" id="IPR001034">
    <property type="entry name" value="DeoR_HTH"/>
</dbReference>
<dbReference type="InterPro" id="IPR013196">
    <property type="entry name" value="HTH_11"/>
</dbReference>
<dbReference type="RefSeq" id="WP_168628688.1">
    <property type="nucleotide sequence ID" value="NZ_BONL01000009.1"/>
</dbReference>
<keyword evidence="5" id="KW-1185">Reference proteome</keyword>
<dbReference type="EMBL" id="JAAXOX010000001">
    <property type="protein sequence ID" value="NKY21619.1"/>
    <property type="molecule type" value="Genomic_DNA"/>
</dbReference>
<dbReference type="SUPFAM" id="SSF46785">
    <property type="entry name" value="Winged helix' DNA-binding domain"/>
    <property type="match status" value="1"/>
</dbReference>
<dbReference type="PANTHER" id="PTHR34580">
    <property type="match status" value="1"/>
</dbReference>
<dbReference type="GO" id="GO:0003700">
    <property type="term" value="F:DNA-binding transcription factor activity"/>
    <property type="evidence" value="ECO:0007669"/>
    <property type="project" value="InterPro"/>
</dbReference>
<dbReference type="PROSITE" id="PS52050">
    <property type="entry name" value="WYL"/>
    <property type="match status" value="1"/>
</dbReference>
<gene>
    <name evidence="4" type="ORF">HGA03_02960</name>
</gene>
<evidence type="ECO:0000256" key="1">
    <source>
        <dbReference type="ARBA" id="ARBA00023015"/>
    </source>
</evidence>
<dbReference type="PIRSF" id="PIRSF016838">
    <property type="entry name" value="PafC"/>
    <property type="match status" value="1"/>
</dbReference>
<keyword evidence="1" id="KW-0805">Transcription regulation</keyword>
<feature type="domain" description="HTH deoR-type" evidence="3">
    <location>
        <begin position="2"/>
        <end position="75"/>
    </location>
</feature>
<dbReference type="InterPro" id="IPR026881">
    <property type="entry name" value="WYL_dom"/>
</dbReference>
<dbReference type="Pfam" id="PF13280">
    <property type="entry name" value="WYL"/>
    <property type="match status" value="1"/>
</dbReference>
<dbReference type="Proteomes" id="UP000581206">
    <property type="component" value="Unassembled WGS sequence"/>
</dbReference>
<sequence length="316" mass="34824">MRADRLLSMLWLLMAHESLSAAELARRLEVSARTVLRDVEALSASGVPVYCERGRAGGVRLLPGFRTRVTGLSEAEVRSVFLAMAAPVADSLNWGPAMVSGLRKLDAALPLDQRGAIDGLARRLVIDPEGWLPRHGTPPLEPLLEAALGDRRLRVDYRSRSAGGTWSEPVDAYGLLSAAGSWYLAVGRAGAPRFLRVERIERCEVLDQTFTRPLGLDLRALWESERAAYRRQHDEPVHALVELDPARRDDLAEAAAGVTDRGVAADGRLVVLATFGDRRHARSVLERFGSQVAVREPDWLREGLIERARAVLAQYM</sequence>
<reference evidence="4 5" key="1">
    <citation type="submission" date="2020-04" db="EMBL/GenBank/DDBJ databases">
        <title>MicrobeNet Type strains.</title>
        <authorList>
            <person name="Nicholson A.C."/>
        </authorList>
    </citation>
    <scope>NUCLEOTIDE SEQUENCE [LARGE SCALE GENOMIC DNA]</scope>
    <source>
        <strain evidence="4 5">ATCC BAA-788</strain>
    </source>
</reference>
<evidence type="ECO:0000259" key="3">
    <source>
        <dbReference type="PROSITE" id="PS51000"/>
    </source>
</evidence>